<reference evidence="1" key="1">
    <citation type="submission" date="2019-11" db="EMBL/GenBank/DDBJ databases">
        <title>Nori genome reveals adaptations in red seaweeds to the harsh intertidal environment.</title>
        <authorList>
            <person name="Wang D."/>
            <person name="Mao Y."/>
        </authorList>
    </citation>
    <scope>NUCLEOTIDE SEQUENCE</scope>
    <source>
        <tissue evidence="1">Gametophyte</tissue>
    </source>
</reference>
<keyword evidence="2" id="KW-1185">Reference proteome</keyword>
<organism evidence="1 2">
    <name type="scientific">Pyropia yezoensis</name>
    <name type="common">Susabi-nori</name>
    <name type="synonym">Porphyra yezoensis</name>
    <dbReference type="NCBI Taxonomy" id="2788"/>
    <lineage>
        <taxon>Eukaryota</taxon>
        <taxon>Rhodophyta</taxon>
        <taxon>Bangiophyceae</taxon>
        <taxon>Bangiales</taxon>
        <taxon>Bangiaceae</taxon>
        <taxon>Pyropia</taxon>
    </lineage>
</organism>
<proteinExistence type="predicted"/>
<comment type="caution">
    <text evidence="1">The sequence shown here is derived from an EMBL/GenBank/DDBJ whole genome shotgun (WGS) entry which is preliminary data.</text>
</comment>
<gene>
    <name evidence="1" type="ORF">I4F81_012737</name>
</gene>
<evidence type="ECO:0000313" key="1">
    <source>
        <dbReference type="EMBL" id="KAK1870275.1"/>
    </source>
</evidence>
<dbReference type="EMBL" id="CM020620">
    <property type="protein sequence ID" value="KAK1870275.1"/>
    <property type="molecule type" value="Genomic_DNA"/>
</dbReference>
<sequence>MHHLRVGPHGWGSLTVILFDRHIDSIGDNRLLSSFLFTPAAMQAVAVASLAEVAASSPTNTTSAADMPAVANVLVRRLRSAYGDHILPSPPWVLNAAGGAIGAMLVLHCSLSEYVILFGTPLGTTGFTGRFAADDYFTILAGEQTAFRPGAWEAEVYRPGDMHHLARGDAKVYALSPGGWALEYARGNIVSMLPFGAADGLWSTLDWVGLWGMVRVSAVGIVRELLKGKV</sequence>
<dbReference type="Proteomes" id="UP000798662">
    <property type="component" value="Chromosome 3"/>
</dbReference>
<evidence type="ECO:0000313" key="2">
    <source>
        <dbReference type="Proteomes" id="UP000798662"/>
    </source>
</evidence>
<protein>
    <submittedName>
        <fullName evidence="1">Uncharacterized protein</fullName>
    </submittedName>
</protein>
<accession>A0ACC3CJV8</accession>
<name>A0ACC3CJV8_PYRYE</name>